<feature type="compositionally biased region" description="Polar residues" evidence="5">
    <location>
        <begin position="485"/>
        <end position="499"/>
    </location>
</feature>
<evidence type="ECO:0000256" key="2">
    <source>
        <dbReference type="ARBA" id="ARBA00022723"/>
    </source>
</evidence>
<comment type="caution">
    <text evidence="6">The sequence shown here is derived from an EMBL/GenBank/DDBJ whole genome shotgun (WGS) entry which is preliminary data.</text>
</comment>
<feature type="compositionally biased region" description="Low complexity" evidence="5">
    <location>
        <begin position="63"/>
        <end position="80"/>
    </location>
</feature>
<reference evidence="6" key="1">
    <citation type="submission" date="2020-03" db="EMBL/GenBank/DDBJ databases">
        <authorList>
            <person name="Weist P."/>
        </authorList>
    </citation>
    <scope>NUCLEOTIDE SEQUENCE</scope>
</reference>
<proteinExistence type="predicted"/>
<dbReference type="AlphaFoldDB" id="A0A9N7VAX2"/>
<feature type="region of interest" description="Disordered" evidence="5">
    <location>
        <begin position="485"/>
        <end position="511"/>
    </location>
</feature>
<dbReference type="EMBL" id="CADEAL010003890">
    <property type="protein sequence ID" value="CAB1446100.1"/>
    <property type="molecule type" value="Genomic_DNA"/>
</dbReference>
<evidence type="ECO:0000256" key="4">
    <source>
        <dbReference type="ARBA" id="ARBA00022833"/>
    </source>
</evidence>
<feature type="region of interest" description="Disordered" evidence="5">
    <location>
        <begin position="1"/>
        <end position="103"/>
    </location>
</feature>
<evidence type="ECO:0000256" key="1">
    <source>
        <dbReference type="ARBA" id="ARBA00004123"/>
    </source>
</evidence>
<dbReference type="PANTHER" id="PTHR45891">
    <property type="entry name" value="ZINC FINGER HOMEOBOX PROTEIN"/>
    <property type="match status" value="1"/>
</dbReference>
<evidence type="ECO:0000313" key="6">
    <source>
        <dbReference type="EMBL" id="CAB1446100.1"/>
    </source>
</evidence>
<dbReference type="GO" id="GO:0000978">
    <property type="term" value="F:RNA polymerase II cis-regulatory region sequence-specific DNA binding"/>
    <property type="evidence" value="ECO:0007669"/>
    <property type="project" value="TreeGrafter"/>
</dbReference>
<evidence type="ECO:0000313" key="7">
    <source>
        <dbReference type="Proteomes" id="UP001153269"/>
    </source>
</evidence>
<dbReference type="GO" id="GO:0046872">
    <property type="term" value="F:metal ion binding"/>
    <property type="evidence" value="ECO:0007669"/>
    <property type="project" value="UniProtKB-KW"/>
</dbReference>
<dbReference type="InterPro" id="IPR051968">
    <property type="entry name" value="ZnFinger_Homeobox_TR"/>
</dbReference>
<accession>A0A9N7VAX2</accession>
<keyword evidence="7" id="KW-1185">Reference proteome</keyword>
<feature type="compositionally biased region" description="Low complexity" evidence="5">
    <location>
        <begin position="39"/>
        <end position="52"/>
    </location>
</feature>
<gene>
    <name evidence="6" type="ORF">PLEPLA_LOCUS33841</name>
</gene>
<dbReference type="GO" id="GO:0000981">
    <property type="term" value="F:DNA-binding transcription factor activity, RNA polymerase II-specific"/>
    <property type="evidence" value="ECO:0007669"/>
    <property type="project" value="TreeGrafter"/>
</dbReference>
<comment type="subcellular location">
    <subcellularLocation>
        <location evidence="1">Nucleus</location>
    </subcellularLocation>
</comment>
<organism evidence="6 7">
    <name type="scientific">Pleuronectes platessa</name>
    <name type="common">European plaice</name>
    <dbReference type="NCBI Taxonomy" id="8262"/>
    <lineage>
        <taxon>Eukaryota</taxon>
        <taxon>Metazoa</taxon>
        <taxon>Chordata</taxon>
        <taxon>Craniata</taxon>
        <taxon>Vertebrata</taxon>
        <taxon>Euteleostomi</taxon>
        <taxon>Actinopterygii</taxon>
        <taxon>Neopterygii</taxon>
        <taxon>Teleostei</taxon>
        <taxon>Neoteleostei</taxon>
        <taxon>Acanthomorphata</taxon>
        <taxon>Carangaria</taxon>
        <taxon>Pleuronectiformes</taxon>
        <taxon>Pleuronectoidei</taxon>
        <taxon>Pleuronectidae</taxon>
        <taxon>Pleuronectes</taxon>
    </lineage>
</organism>
<dbReference type="Proteomes" id="UP001153269">
    <property type="component" value="Unassembled WGS sequence"/>
</dbReference>
<name>A0A9N7VAX2_PLEPL</name>
<sequence length="529" mass="56395">MATCDSPPMVSSRQQEHGGQRLDAAAEDNSLMAMETSDSNNANNNNQSSPAAVREPENGLGQPVVTPLSTASPTTVSATTDPLTEQSRRESFTTSNKGSVAGTLPGVGGGAVLGSDCSAPATSPVAPAKEIPCNECSNSFSSLQKYMEHHCPNARLPTLGGHEEGEEVEGMVGDESEDEGEHEVGGAEMGEMNSEVEMEEDSDVENLCGDIIYQPDGSAFILEDSKEQCGNQGGLSGSLQFRGLLSPQTFPSVQACSGQSGLSPGGERLEQPAAPMSFYPQIINTFHIASSLGPKSLVADHPSFPNTSAGGLVGAGPMLHSFRVYDLRHKNDKDYLTADGAAKNSCVSKDVPNNVDLSKFEGCVADGRRKPVLMCFLCKLSFGYSRSFVTHAVHDHRMTLNDQEQKLLSNKHVSAIIQGIGKDKEPLISFLEPKKSPNSVLPHFPTPANFLGPDTGLRGLWNAFHSSGENADSLQAGFAFLKGSASSSSNDQIPRTQTMPKAETKPKPRGRGWCPQNLQREFCCCCHCW</sequence>
<feature type="compositionally biased region" description="Acidic residues" evidence="5">
    <location>
        <begin position="164"/>
        <end position="181"/>
    </location>
</feature>
<keyword evidence="2" id="KW-0479">Metal-binding</keyword>
<protein>
    <submittedName>
        <fullName evidence="6">Uncharacterized protein</fullName>
    </submittedName>
</protein>
<keyword evidence="3" id="KW-0677">Repeat</keyword>
<evidence type="ECO:0000256" key="3">
    <source>
        <dbReference type="ARBA" id="ARBA00022737"/>
    </source>
</evidence>
<dbReference type="GO" id="GO:0005634">
    <property type="term" value="C:nucleus"/>
    <property type="evidence" value="ECO:0007669"/>
    <property type="project" value="UniProtKB-SubCell"/>
</dbReference>
<keyword evidence="4" id="KW-0862">Zinc</keyword>
<dbReference type="PANTHER" id="PTHR45891:SF2">
    <property type="entry name" value="ZINC FINGER HOMEOBOX PROTEIN 4"/>
    <property type="match status" value="1"/>
</dbReference>
<evidence type="ECO:0000256" key="5">
    <source>
        <dbReference type="SAM" id="MobiDB-lite"/>
    </source>
</evidence>
<feature type="region of interest" description="Disordered" evidence="5">
    <location>
        <begin position="156"/>
        <end position="187"/>
    </location>
</feature>